<reference evidence="1 2" key="1">
    <citation type="journal article" date="2023" name="Commun. Biol.">
        <title>Genome analysis of Parmales, the sister group of diatoms, reveals the evolutionary specialization of diatoms from phago-mixotrophs to photoautotrophs.</title>
        <authorList>
            <person name="Ban H."/>
            <person name="Sato S."/>
            <person name="Yoshikawa S."/>
            <person name="Yamada K."/>
            <person name="Nakamura Y."/>
            <person name="Ichinomiya M."/>
            <person name="Sato N."/>
            <person name="Blanc-Mathieu R."/>
            <person name="Endo H."/>
            <person name="Kuwata A."/>
            <person name="Ogata H."/>
        </authorList>
    </citation>
    <scope>NUCLEOTIDE SEQUENCE [LARGE SCALE GENOMIC DNA]</scope>
</reference>
<name>A0ABQ6MCP5_9STRA</name>
<evidence type="ECO:0000313" key="1">
    <source>
        <dbReference type="EMBL" id="GMI23625.1"/>
    </source>
</evidence>
<dbReference type="EMBL" id="BRYB01000132">
    <property type="protein sequence ID" value="GMI23625.1"/>
    <property type="molecule type" value="Genomic_DNA"/>
</dbReference>
<dbReference type="Proteomes" id="UP001165060">
    <property type="component" value="Unassembled WGS sequence"/>
</dbReference>
<protein>
    <recommendedName>
        <fullName evidence="3">F-box domain-containing protein</fullName>
    </recommendedName>
</protein>
<gene>
    <name evidence="1" type="ORF">TeGR_g2446</name>
</gene>
<keyword evidence="2" id="KW-1185">Reference proteome</keyword>
<sequence length="269" mass="29607">MPLPSLNSDVLGHVASFLPLRSLRSFSLSCKDLSFAVRPAALEAALREALAGEHPLAKQLAGCSKGVARAAYSGLEVARSSLLSVEPPSSWTDPYRELSEYAFMWANPEMEWTPNWEDARRERHEPAQLLDFEAFDAVLEDGAFKLPSPGGWGGGAHVLVMEKATGRTACLCNGAPTRSMIMTTDATSSSCFYDTQRATIRDYEFTCESSLELQFRRYTNQDAGERNGGYLQCMLPGRLNDNLGGDDDMMWGLAALFRLGVPEKPMSDY</sequence>
<evidence type="ECO:0000313" key="2">
    <source>
        <dbReference type="Proteomes" id="UP001165060"/>
    </source>
</evidence>
<organism evidence="1 2">
    <name type="scientific">Tetraparma gracilis</name>
    <dbReference type="NCBI Taxonomy" id="2962635"/>
    <lineage>
        <taxon>Eukaryota</taxon>
        <taxon>Sar</taxon>
        <taxon>Stramenopiles</taxon>
        <taxon>Ochrophyta</taxon>
        <taxon>Bolidophyceae</taxon>
        <taxon>Parmales</taxon>
        <taxon>Triparmaceae</taxon>
        <taxon>Tetraparma</taxon>
    </lineage>
</organism>
<comment type="caution">
    <text evidence="1">The sequence shown here is derived from an EMBL/GenBank/DDBJ whole genome shotgun (WGS) entry which is preliminary data.</text>
</comment>
<evidence type="ECO:0008006" key="3">
    <source>
        <dbReference type="Google" id="ProtNLM"/>
    </source>
</evidence>
<proteinExistence type="predicted"/>
<accession>A0ABQ6MCP5</accession>